<accession>A0ACD0NZ31</accession>
<sequence length="72" mass="7944">MGWREGSFSFLSPFLVEGVTWQEDGWFAGTFCRIMQHFLPGHAGPRQINTFASPLPLAIYANAGTGCDHVTI</sequence>
<organism evidence="1 2">
    <name type="scientific">Violaceomyces palustris</name>
    <dbReference type="NCBI Taxonomy" id="1673888"/>
    <lineage>
        <taxon>Eukaryota</taxon>
        <taxon>Fungi</taxon>
        <taxon>Dikarya</taxon>
        <taxon>Basidiomycota</taxon>
        <taxon>Ustilaginomycotina</taxon>
        <taxon>Ustilaginomycetes</taxon>
        <taxon>Violaceomycetales</taxon>
        <taxon>Violaceomycetaceae</taxon>
        <taxon>Violaceomyces</taxon>
    </lineage>
</organism>
<evidence type="ECO:0000313" key="1">
    <source>
        <dbReference type="EMBL" id="PWN51079.1"/>
    </source>
</evidence>
<proteinExistence type="predicted"/>
<evidence type="ECO:0000313" key="2">
    <source>
        <dbReference type="Proteomes" id="UP000245626"/>
    </source>
</evidence>
<keyword evidence="2" id="KW-1185">Reference proteome</keyword>
<name>A0ACD0NZ31_9BASI</name>
<gene>
    <name evidence="1" type="ORF">IE53DRAFT_386570</name>
</gene>
<dbReference type="EMBL" id="KZ819872">
    <property type="protein sequence ID" value="PWN51079.1"/>
    <property type="molecule type" value="Genomic_DNA"/>
</dbReference>
<reference evidence="1 2" key="1">
    <citation type="journal article" date="2018" name="Mol. Biol. Evol.">
        <title>Broad Genomic Sampling Reveals a Smut Pathogenic Ancestry of the Fungal Clade Ustilaginomycotina.</title>
        <authorList>
            <person name="Kijpornyongpan T."/>
            <person name="Mondo S.J."/>
            <person name="Barry K."/>
            <person name="Sandor L."/>
            <person name="Lee J."/>
            <person name="Lipzen A."/>
            <person name="Pangilinan J."/>
            <person name="LaButti K."/>
            <person name="Hainaut M."/>
            <person name="Henrissat B."/>
            <person name="Grigoriev I.V."/>
            <person name="Spatafora J.W."/>
            <person name="Aime M.C."/>
        </authorList>
    </citation>
    <scope>NUCLEOTIDE SEQUENCE [LARGE SCALE GENOMIC DNA]</scope>
    <source>
        <strain evidence="1 2">SA 807</strain>
    </source>
</reference>
<protein>
    <submittedName>
        <fullName evidence="1">Uncharacterized protein</fullName>
    </submittedName>
</protein>
<dbReference type="Proteomes" id="UP000245626">
    <property type="component" value="Unassembled WGS sequence"/>
</dbReference>